<dbReference type="AlphaFoldDB" id="A0A7C3Z083"/>
<keyword evidence="5 8" id="KW-0249">Electron transport</keyword>
<dbReference type="GO" id="GO:0022900">
    <property type="term" value="P:electron transport chain"/>
    <property type="evidence" value="ECO:0007669"/>
    <property type="project" value="UniProtKB-UniRule"/>
</dbReference>
<evidence type="ECO:0000256" key="6">
    <source>
        <dbReference type="ARBA" id="ARBA00022989"/>
    </source>
</evidence>
<dbReference type="InterPro" id="IPR011293">
    <property type="entry name" value="Ion_transpt_RnfA/RsxA"/>
</dbReference>
<feature type="transmembrane region" description="Helical" evidence="8">
    <location>
        <begin position="42"/>
        <end position="63"/>
    </location>
</feature>
<sequence>MSPLKIFLASFLVNNIVLMRYIGLCPFFGVSTRFSTSFGMGMAVIFVMTLATLVTYLLYHLFLLPLNLLFLRTAVFILVIASLVQLIEMFMKKSFRALYSAMGIYLPLITTNCAILACTFLVIDYKYSLLNALIFALGTSLGFTFVILLFSAIRERLEYAEISPAFKGYTIAFISAALVSLGFLGFAGLFGISL</sequence>
<dbReference type="InterPro" id="IPR050133">
    <property type="entry name" value="NqrDE/RnfAE_oxidrdctase"/>
</dbReference>
<proteinExistence type="inferred from homology"/>
<dbReference type="GO" id="GO:0005886">
    <property type="term" value="C:plasma membrane"/>
    <property type="evidence" value="ECO:0007669"/>
    <property type="project" value="UniProtKB-SubCell"/>
</dbReference>
<feature type="transmembrane region" description="Helical" evidence="8">
    <location>
        <begin position="103"/>
        <end position="123"/>
    </location>
</feature>
<keyword evidence="7 8" id="KW-0472">Membrane</keyword>
<evidence type="ECO:0000256" key="1">
    <source>
        <dbReference type="ARBA" id="ARBA00004127"/>
    </source>
</evidence>
<evidence type="ECO:0000256" key="3">
    <source>
        <dbReference type="ARBA" id="ARBA00022692"/>
    </source>
</evidence>
<dbReference type="Pfam" id="PF02508">
    <property type="entry name" value="Rnf-Nqr"/>
    <property type="match status" value="1"/>
</dbReference>
<keyword evidence="2 8" id="KW-0813">Transport</keyword>
<comment type="subunit">
    <text evidence="8">The complex is composed of six subunits: RnfA, RnfB, RnfC, RnfD, RnfE and RnfG.</text>
</comment>
<dbReference type="InterPro" id="IPR003667">
    <property type="entry name" value="NqrDE/RnfAE"/>
</dbReference>
<dbReference type="PIRSF" id="PIRSF006102">
    <property type="entry name" value="NQR_DE"/>
    <property type="match status" value="1"/>
</dbReference>
<keyword evidence="8" id="KW-1003">Cell membrane</keyword>
<reference evidence="9" key="1">
    <citation type="journal article" date="2020" name="mSystems">
        <title>Genome- and Community-Level Interaction Insights into Carbon Utilization and Element Cycling Functions of Hydrothermarchaeota in Hydrothermal Sediment.</title>
        <authorList>
            <person name="Zhou Z."/>
            <person name="Liu Y."/>
            <person name="Xu W."/>
            <person name="Pan J."/>
            <person name="Luo Z.H."/>
            <person name="Li M."/>
        </authorList>
    </citation>
    <scope>NUCLEOTIDE SEQUENCE [LARGE SCALE GENOMIC DNA]</scope>
    <source>
        <strain evidence="9">SpSt-906</strain>
    </source>
</reference>
<feature type="transmembrane region" description="Helical" evidence="8">
    <location>
        <begin position="6"/>
        <end position="30"/>
    </location>
</feature>
<dbReference type="EMBL" id="DTMQ01000034">
    <property type="protein sequence ID" value="HGE99397.1"/>
    <property type="molecule type" value="Genomic_DNA"/>
</dbReference>
<dbReference type="GO" id="GO:0012505">
    <property type="term" value="C:endomembrane system"/>
    <property type="evidence" value="ECO:0007669"/>
    <property type="project" value="UniProtKB-SubCell"/>
</dbReference>
<evidence type="ECO:0000256" key="8">
    <source>
        <dbReference type="HAMAP-Rule" id="MF_00459"/>
    </source>
</evidence>
<comment type="function">
    <text evidence="8">Part of a membrane-bound complex that couples electron transfer with translocation of ions across the membrane.</text>
</comment>
<name>A0A7C3Z083_UNCW3</name>
<keyword evidence="4 8" id="KW-1278">Translocase</keyword>
<evidence type="ECO:0000256" key="5">
    <source>
        <dbReference type="ARBA" id="ARBA00022982"/>
    </source>
</evidence>
<dbReference type="HAMAP" id="MF_00459">
    <property type="entry name" value="RsxA_RnfA"/>
    <property type="match status" value="1"/>
</dbReference>
<comment type="caution">
    <text evidence="9">The sequence shown here is derived from an EMBL/GenBank/DDBJ whole genome shotgun (WGS) entry which is preliminary data.</text>
</comment>
<dbReference type="EC" id="7.-.-.-" evidence="8"/>
<accession>A0A7C3Z083</accession>
<evidence type="ECO:0000256" key="7">
    <source>
        <dbReference type="ARBA" id="ARBA00023136"/>
    </source>
</evidence>
<gene>
    <name evidence="8" type="primary">rnfA</name>
    <name evidence="9" type="ORF">ENX07_04930</name>
</gene>
<organism evidence="9">
    <name type="scientific">candidate division WOR-3 bacterium</name>
    <dbReference type="NCBI Taxonomy" id="2052148"/>
    <lineage>
        <taxon>Bacteria</taxon>
        <taxon>Bacteria division WOR-3</taxon>
    </lineage>
</organism>
<feature type="transmembrane region" description="Helical" evidence="8">
    <location>
        <begin position="129"/>
        <end position="150"/>
    </location>
</feature>
<feature type="transmembrane region" description="Helical" evidence="8">
    <location>
        <begin position="171"/>
        <end position="192"/>
    </location>
</feature>
<evidence type="ECO:0000256" key="4">
    <source>
        <dbReference type="ARBA" id="ARBA00022967"/>
    </source>
</evidence>
<evidence type="ECO:0000313" key="9">
    <source>
        <dbReference type="EMBL" id="HGE99397.1"/>
    </source>
</evidence>
<dbReference type="PANTHER" id="PTHR30335">
    <property type="entry name" value="INTEGRAL MEMBRANE PROTEIN OF SOXR-REDUCING COMPLEX"/>
    <property type="match status" value="1"/>
</dbReference>
<keyword evidence="3 8" id="KW-0812">Transmembrane</keyword>
<feature type="transmembrane region" description="Helical" evidence="8">
    <location>
        <begin position="69"/>
        <end position="91"/>
    </location>
</feature>
<dbReference type="PANTHER" id="PTHR30335:SF0">
    <property type="entry name" value="ION-TRANSLOCATING OXIDOREDUCTASE COMPLEX SUBUNIT A"/>
    <property type="match status" value="1"/>
</dbReference>
<protein>
    <recommendedName>
        <fullName evidence="8">Ion-translocating oxidoreductase complex subunit A</fullName>
        <ecNumber evidence="8">7.-.-.-</ecNumber>
    </recommendedName>
    <alternativeName>
        <fullName evidence="8">Rnf electron transport complex subunit A</fullName>
    </alternativeName>
</protein>
<comment type="subcellular location">
    <subcellularLocation>
        <location evidence="8">Cell membrane</location>
        <topology evidence="8">Multi-pass membrane protein</topology>
    </subcellularLocation>
    <subcellularLocation>
        <location evidence="1">Endomembrane system</location>
        <topology evidence="1">Multi-pass membrane protein</topology>
    </subcellularLocation>
</comment>
<evidence type="ECO:0000256" key="2">
    <source>
        <dbReference type="ARBA" id="ARBA00022448"/>
    </source>
</evidence>
<keyword evidence="6 8" id="KW-1133">Transmembrane helix</keyword>
<comment type="similarity">
    <text evidence="8">Belongs to the NqrDE/RnfAE family.</text>
</comment>